<dbReference type="EC" id="2.7.7.7" evidence="2"/>
<dbReference type="OrthoDB" id="2156839at2759"/>
<dbReference type="Gene3D" id="3.90.1600.10">
    <property type="entry name" value="Palm domain of DNA polymerase"/>
    <property type="match status" value="1"/>
</dbReference>
<dbReference type="InterPro" id="IPR012337">
    <property type="entry name" value="RNaseH-like_sf"/>
</dbReference>
<name>A0A397JDH5_9GLOM</name>
<dbReference type="InterPro" id="IPR006134">
    <property type="entry name" value="DNA-dir_DNA_pol_B_multi_dom"/>
</dbReference>
<gene>
    <name evidence="9" type="ORF">Glove_86g103</name>
</gene>
<dbReference type="Proteomes" id="UP000266861">
    <property type="component" value="Unassembled WGS sequence"/>
</dbReference>
<dbReference type="InterPro" id="IPR050240">
    <property type="entry name" value="DNA_pol_type-B"/>
</dbReference>
<dbReference type="GO" id="GO:0003677">
    <property type="term" value="F:DNA binding"/>
    <property type="evidence" value="ECO:0007669"/>
    <property type="project" value="UniProtKB-KW"/>
</dbReference>
<dbReference type="GO" id="GO:0006261">
    <property type="term" value="P:DNA-templated DNA replication"/>
    <property type="evidence" value="ECO:0007669"/>
    <property type="project" value="TreeGrafter"/>
</dbReference>
<dbReference type="EMBL" id="PQFF01000082">
    <property type="protein sequence ID" value="RHZ83996.1"/>
    <property type="molecule type" value="Genomic_DNA"/>
</dbReference>
<keyword evidence="10" id="KW-1185">Reference proteome</keyword>
<dbReference type="SUPFAM" id="SSF56672">
    <property type="entry name" value="DNA/RNA polymerases"/>
    <property type="match status" value="1"/>
</dbReference>
<keyword evidence="3" id="KW-0808">Transferase</keyword>
<evidence type="ECO:0000256" key="4">
    <source>
        <dbReference type="ARBA" id="ARBA00022695"/>
    </source>
</evidence>
<dbReference type="InterPro" id="IPR042087">
    <property type="entry name" value="DNA_pol_B_thumb"/>
</dbReference>
<evidence type="ECO:0000256" key="7">
    <source>
        <dbReference type="ARBA" id="ARBA00049244"/>
    </source>
</evidence>
<accession>A0A397JDH5</accession>
<protein>
    <recommendedName>
        <fullName evidence="2">DNA-directed DNA polymerase</fullName>
        <ecNumber evidence="2">2.7.7.7</ecNumber>
    </recommendedName>
</protein>
<dbReference type="Gene3D" id="1.10.287.690">
    <property type="entry name" value="Helix hairpin bin"/>
    <property type="match status" value="1"/>
</dbReference>
<dbReference type="InterPro" id="IPR023211">
    <property type="entry name" value="DNA_pol_palm_dom_sf"/>
</dbReference>
<keyword evidence="5" id="KW-0239">DNA-directed DNA polymerase</keyword>
<dbReference type="Gene3D" id="1.10.132.60">
    <property type="entry name" value="DNA polymerase family B, C-terminal domain"/>
    <property type="match status" value="1"/>
</dbReference>
<proteinExistence type="inferred from homology"/>
<reference evidence="9 10" key="1">
    <citation type="submission" date="2018-08" db="EMBL/GenBank/DDBJ databases">
        <title>Genome and evolution of the arbuscular mycorrhizal fungus Diversispora epigaea (formerly Glomus versiforme) and its bacterial endosymbionts.</title>
        <authorList>
            <person name="Sun X."/>
            <person name="Fei Z."/>
            <person name="Harrison M."/>
        </authorList>
    </citation>
    <scope>NUCLEOTIDE SEQUENCE [LARGE SCALE GENOMIC DNA]</scope>
    <source>
        <strain evidence="9 10">IT104</strain>
    </source>
</reference>
<evidence type="ECO:0000256" key="5">
    <source>
        <dbReference type="ARBA" id="ARBA00022932"/>
    </source>
</evidence>
<feature type="domain" description="DNA-directed DNA polymerase family B multifunctional" evidence="8">
    <location>
        <begin position="439"/>
        <end position="774"/>
    </location>
</feature>
<dbReference type="PANTHER" id="PTHR10322:SF23">
    <property type="entry name" value="DNA POLYMERASE DELTA CATALYTIC SUBUNIT"/>
    <property type="match status" value="1"/>
</dbReference>
<evidence type="ECO:0000256" key="6">
    <source>
        <dbReference type="ARBA" id="ARBA00023125"/>
    </source>
</evidence>
<comment type="catalytic activity">
    <reaction evidence="7">
        <text>DNA(n) + a 2'-deoxyribonucleoside 5'-triphosphate = DNA(n+1) + diphosphate</text>
        <dbReference type="Rhea" id="RHEA:22508"/>
        <dbReference type="Rhea" id="RHEA-COMP:17339"/>
        <dbReference type="Rhea" id="RHEA-COMP:17340"/>
        <dbReference type="ChEBI" id="CHEBI:33019"/>
        <dbReference type="ChEBI" id="CHEBI:61560"/>
        <dbReference type="ChEBI" id="CHEBI:173112"/>
        <dbReference type="EC" id="2.7.7.7"/>
    </reaction>
</comment>
<evidence type="ECO:0000259" key="8">
    <source>
        <dbReference type="Pfam" id="PF00136"/>
    </source>
</evidence>
<dbReference type="Pfam" id="PF00136">
    <property type="entry name" value="DNA_pol_B"/>
    <property type="match status" value="1"/>
</dbReference>
<comment type="caution">
    <text evidence="9">The sequence shown here is derived from an EMBL/GenBank/DDBJ whole genome shotgun (WGS) entry which is preliminary data.</text>
</comment>
<comment type="similarity">
    <text evidence="1">Belongs to the DNA polymerase type-B family.</text>
</comment>
<keyword evidence="6" id="KW-0238">DNA-binding</keyword>
<dbReference type="Gene3D" id="3.30.420.10">
    <property type="entry name" value="Ribonuclease H-like superfamily/Ribonuclease H"/>
    <property type="match status" value="2"/>
</dbReference>
<dbReference type="GO" id="GO:0000166">
    <property type="term" value="F:nucleotide binding"/>
    <property type="evidence" value="ECO:0007669"/>
    <property type="project" value="InterPro"/>
</dbReference>
<dbReference type="SMART" id="SM00486">
    <property type="entry name" value="POLBc"/>
    <property type="match status" value="1"/>
</dbReference>
<organism evidence="9 10">
    <name type="scientific">Diversispora epigaea</name>
    <dbReference type="NCBI Taxonomy" id="1348612"/>
    <lineage>
        <taxon>Eukaryota</taxon>
        <taxon>Fungi</taxon>
        <taxon>Fungi incertae sedis</taxon>
        <taxon>Mucoromycota</taxon>
        <taxon>Glomeromycotina</taxon>
        <taxon>Glomeromycetes</taxon>
        <taxon>Diversisporales</taxon>
        <taxon>Diversisporaceae</taxon>
        <taxon>Diversispora</taxon>
    </lineage>
</organism>
<dbReference type="InterPro" id="IPR043502">
    <property type="entry name" value="DNA/RNA_pol_sf"/>
</dbReference>
<dbReference type="GO" id="GO:0003887">
    <property type="term" value="F:DNA-directed DNA polymerase activity"/>
    <property type="evidence" value="ECO:0007669"/>
    <property type="project" value="UniProtKB-KW"/>
</dbReference>
<evidence type="ECO:0000256" key="1">
    <source>
        <dbReference type="ARBA" id="ARBA00005755"/>
    </source>
</evidence>
<dbReference type="InterPro" id="IPR006172">
    <property type="entry name" value="DNA-dir_DNA_pol_B"/>
</dbReference>
<sequence length="827" mass="95864">MSKQNVQSTRYRGGDSVAGVPTRNDISECDNGLMAILQQSLSEKQPIHFMPNDVEDAFEYVNNVQTYILRIHGPLINGQKARVDITGIKPFFDVVVPDNEPLYIFKPRLVKIILGAEKIDKSKFGMKVVHAYPIRGYHTQEKVYIRIITWNHYDKRRILREVCRYEMETALDDNTSKHYHRKIAREKKLPLSERAILSGYNYNSDTNSPHYFYSFCISVDNYQFLGENKPDDQVITEALSHDRTLVLTWDIEIYSARKMGDLPNAKNDEDRIFIICITVYWKDDPKPLKRICFNDSQYDWPFVIEKSKSLGILEWMFNQISKNFDDIYSIPIDVRACFKKLYLKSETSSLKYYLDICGLDSKADIPIHIMNKYYEEAILQPSDVSAKNMHEVTNYCIIDALRCQELMVRRNVINDYSEVSSIAYVSLFDSHYFAEGMKVCNLLGAEASSRNILCSIIPRENPETGKYPGAYVVASIKGLENKHPVIGLDFASLYPSLIMTYNLSPDKIILSRKEAIDILRAGKKLHKIEFSFNGQTLVAWSVRHNNIPKDKGLYASILEKLRNKRNEMKERLRELDEKSFEYTCINSKQNAFKIYMNTFYGEAGNNISLFYLLELAGVVTSAGQRNIKFVKKFVEGECFQECNQKYKLGQLSREEYWKEMVKISMEVMKNLRSDINTELEKDNGTPYLNMAYEEVLFPVVFTGKKKYYGLEHKDKTNFNPGQLFIRGVDVVKRGQSKLFCNVCKEIMDRTLKVDNEETMYQIVEKVLWENVEKLFKLDYDEFIQTCIWSIPATQIPNYFGIMAAKICQNYLGPEGQKVPNPKLILAS</sequence>
<keyword evidence="4" id="KW-0548">Nucleotidyltransferase</keyword>
<dbReference type="PANTHER" id="PTHR10322">
    <property type="entry name" value="DNA POLYMERASE CATALYTIC SUBUNIT"/>
    <property type="match status" value="1"/>
</dbReference>
<dbReference type="SUPFAM" id="SSF53098">
    <property type="entry name" value="Ribonuclease H-like"/>
    <property type="match status" value="1"/>
</dbReference>
<dbReference type="InterPro" id="IPR036397">
    <property type="entry name" value="RNaseH_sf"/>
</dbReference>
<evidence type="ECO:0000313" key="9">
    <source>
        <dbReference type="EMBL" id="RHZ83996.1"/>
    </source>
</evidence>
<evidence type="ECO:0000256" key="3">
    <source>
        <dbReference type="ARBA" id="ARBA00022679"/>
    </source>
</evidence>
<dbReference type="STRING" id="1348612.A0A397JDH5"/>
<evidence type="ECO:0000256" key="2">
    <source>
        <dbReference type="ARBA" id="ARBA00012417"/>
    </source>
</evidence>
<dbReference type="PRINTS" id="PR00106">
    <property type="entry name" value="DNAPOLB"/>
</dbReference>
<evidence type="ECO:0000313" key="10">
    <source>
        <dbReference type="Proteomes" id="UP000266861"/>
    </source>
</evidence>
<dbReference type="AlphaFoldDB" id="A0A397JDH5"/>